<dbReference type="Gene3D" id="3.30.1520.10">
    <property type="entry name" value="Phox-like domain"/>
    <property type="match status" value="1"/>
</dbReference>
<dbReference type="SMART" id="SM00313">
    <property type="entry name" value="PXA"/>
    <property type="match status" value="1"/>
</dbReference>
<evidence type="ECO:0000259" key="5">
    <source>
        <dbReference type="PROSITE" id="PS50195"/>
    </source>
</evidence>
<sequence length="1525" mass="173733">MVFNTISFKAIIIILFLTFIAYSTFGWNKSYFILVISLPLASLCSLLILNTAVLYIYIKYFVSPQIHKRKLDNNFKALRLTHKSIWPQITKIRQQENEYNDKPITVNEDVNNAFNTLLRYVIRDFIQSWYIKITNSATEQSFPFAVDGIIRSAASKLTQRLEQTDLLLVILNKIIPRMTSHISEFRAAEVSLLGKSLERSVTQSDELDLLLASRFRSGKLHKALTTVAMTTKPTEIAYLRQMIERVLPFMIDHKELESGPVRVVIREIVSNSVLQPIMDMLADPDFWNQNIDAYVSFVLLGKAIIEQKMVRQLREVIRQHSTHNDMDTQDVMDVFDTADKQEKKKKKKSEIKRKIGPQSQLSSAFLGTGISTNNWNKQNDHNGYSQEKDGDDEGEDEEDEEDEYEEEGSMYDDYLSSRDNFISSSNRIFKSAYDSTSPTRHIKRKQYGFGSIKMGRRTFQDFLKMIQEEKNLLDLKRVRNDIVTQIRKRKAHIADRDPEEIVDGEKVQDIIVYVNRLGVAKKRVDKRISTLSGEQFDFRKSTSQLFNYRRQSTNHVNGGGYSLSEILTNTSGLSYFMEFMDRRGDMVKLQFWLIVEGFKSTAISNNDERKTFLQDVKMVYEMYFTETAPHRLHIAEQFNKDLKNAIDLSIENENSDEETFANQIRELNLRLYRIQQHVFWEIEKEHYPYFKRSDLYFKFLSSAPPIQNAAIPEEVPARRSLDESTLYNSNSSRSIHNNRPASIHESSSSASIPVVLTPTISTPLKESSSYFNTQKASISDFNGRARGHQRAMSDSTKSSSRFLSFSNMFQTNRLWNNHEAENHISTSIKSMEETEEDEEEDEDEEFVKGSERARLVKSNTVDAVEAELRSILDGNNLDDIVMTEDKTAPKTKSPPLKPLKPASLPSNLSNKSLSSAPPIIVKPSSSSSALLLCGAKGMKSTTADPVQNVSALPSWTSSGGTNAISEIEHNSLESVASTKSPSPSCKSELLAPADTSTETAFKSDHQNEAITATNVHFAPPGDLMLASKVEQLSAEVEKLTAQEAIVDALILKAEAQNKLEELRILKKSKTMFRQDLQQIQYQKSQYELQESENVLMPDRSEINITSATIGSDKNGEFALYVIEIQQLGADGNYASGWIVARRYSEFFALHQKLKERYPAVRQIEFPAKWPLLKLQKPFVEARRISLERYLRKLVDDKDICNSQEFRSFLSQQNIFVPGPDTEWPFGSLFGSTALLQTSSSSSSLQSLISPSVQNLQKSIAAMDDTQQKKTPNKGFMKHIYKTVAAGIDDMLVGPSMLDLITQRLGEQVMEFNQNNTSPPTSSSSSRSKMVDSTDINTVNVTESSTELPDSLKAEGITRFTEPLCDLFIEMFELKDKTNWLRRQAVVIILQQILEGTIERKLRELLKYLSSSSMIVFYFDKIINSLWPNGGSLTFKEARKLEEKIHTREEANRKLSTWLPDLLGNMVGRQNARKGARRLFTVLQNKRLNQDLIYTLLDEIIYALFPEITDTNTTSETTYNSNSNIK</sequence>
<dbReference type="Gene3D" id="1.10.167.10">
    <property type="entry name" value="Regulator of G-protein Signalling 4, domain 2"/>
    <property type="match status" value="1"/>
</dbReference>
<dbReference type="Proteomes" id="UP000650833">
    <property type="component" value="Unassembled WGS sequence"/>
</dbReference>
<feature type="compositionally biased region" description="Polar residues" evidence="2">
    <location>
        <begin position="372"/>
        <end position="385"/>
    </location>
</feature>
<feature type="compositionally biased region" description="Acidic residues" evidence="2">
    <location>
        <begin position="389"/>
        <end position="410"/>
    </location>
</feature>
<dbReference type="InterPro" id="IPR016137">
    <property type="entry name" value="RGS"/>
</dbReference>
<evidence type="ECO:0000259" key="4">
    <source>
        <dbReference type="PROSITE" id="PS50132"/>
    </source>
</evidence>
<feature type="region of interest" description="Disordered" evidence="2">
    <location>
        <begin position="885"/>
        <end position="914"/>
    </location>
</feature>
<dbReference type="Pfam" id="PF00615">
    <property type="entry name" value="RGS"/>
    <property type="match status" value="1"/>
</dbReference>
<dbReference type="SUPFAM" id="SSF64268">
    <property type="entry name" value="PX domain"/>
    <property type="match status" value="1"/>
</dbReference>
<dbReference type="InterPro" id="IPR003114">
    <property type="entry name" value="Phox_assoc"/>
</dbReference>
<feature type="region of interest" description="Disordered" evidence="2">
    <location>
        <begin position="1311"/>
        <end position="1332"/>
    </location>
</feature>
<feature type="domain" description="PXA" evidence="6">
    <location>
        <begin position="107"/>
        <end position="299"/>
    </location>
</feature>
<dbReference type="EMBL" id="JAEPRC010001161">
    <property type="protein sequence ID" value="KAG2189834.1"/>
    <property type="molecule type" value="Genomic_DNA"/>
</dbReference>
<feature type="domain" description="RGS" evidence="4">
    <location>
        <begin position="562"/>
        <end position="700"/>
    </location>
</feature>
<feature type="region of interest" description="Disordered" evidence="2">
    <location>
        <begin position="372"/>
        <end position="410"/>
    </location>
</feature>
<name>A0A8H7UT26_9FUNG</name>
<protein>
    <submittedName>
        <fullName evidence="7">Uncharacterized protein</fullName>
    </submittedName>
</protein>
<dbReference type="SMART" id="SM00312">
    <property type="entry name" value="PX"/>
    <property type="match status" value="1"/>
</dbReference>
<keyword evidence="3" id="KW-0472">Membrane</keyword>
<dbReference type="Pfam" id="PF08628">
    <property type="entry name" value="Nexin_C"/>
    <property type="match status" value="1"/>
</dbReference>
<feature type="compositionally biased region" description="Acidic residues" evidence="2">
    <location>
        <begin position="833"/>
        <end position="845"/>
    </location>
</feature>
<dbReference type="PROSITE" id="PS50132">
    <property type="entry name" value="RGS"/>
    <property type="match status" value="1"/>
</dbReference>
<evidence type="ECO:0000256" key="1">
    <source>
        <dbReference type="ARBA" id="ARBA00010883"/>
    </source>
</evidence>
<gene>
    <name evidence="7" type="ORF">INT46_002794</name>
</gene>
<dbReference type="GO" id="GO:0035091">
    <property type="term" value="F:phosphatidylinositol binding"/>
    <property type="evidence" value="ECO:0007669"/>
    <property type="project" value="InterPro"/>
</dbReference>
<feature type="transmembrane region" description="Helical" evidence="3">
    <location>
        <begin position="6"/>
        <end position="25"/>
    </location>
</feature>
<dbReference type="OrthoDB" id="120967at2759"/>
<dbReference type="InterPro" id="IPR001683">
    <property type="entry name" value="PX_dom"/>
</dbReference>
<reference evidence="7" key="1">
    <citation type="submission" date="2020-12" db="EMBL/GenBank/DDBJ databases">
        <title>Metabolic potential, ecology and presence of endohyphal bacteria is reflected in genomic diversity of Mucoromycotina.</title>
        <authorList>
            <person name="Muszewska A."/>
            <person name="Okrasinska A."/>
            <person name="Steczkiewicz K."/>
            <person name="Drgas O."/>
            <person name="Orlowska M."/>
            <person name="Perlinska-Lenart U."/>
            <person name="Aleksandrzak-Piekarczyk T."/>
            <person name="Szatraj K."/>
            <person name="Zielenkiewicz U."/>
            <person name="Pilsyk S."/>
            <person name="Malc E."/>
            <person name="Mieczkowski P."/>
            <person name="Kruszewska J.S."/>
            <person name="Biernat P."/>
            <person name="Pawlowska J."/>
        </authorList>
    </citation>
    <scope>NUCLEOTIDE SEQUENCE</scope>
    <source>
        <strain evidence="7">CBS 226.32</strain>
    </source>
</reference>
<dbReference type="PANTHER" id="PTHR22775">
    <property type="entry name" value="SORTING NEXIN"/>
    <property type="match status" value="1"/>
</dbReference>
<evidence type="ECO:0000259" key="6">
    <source>
        <dbReference type="PROSITE" id="PS51207"/>
    </source>
</evidence>
<evidence type="ECO:0000313" key="7">
    <source>
        <dbReference type="EMBL" id="KAG2189834.1"/>
    </source>
</evidence>
<feature type="region of interest" description="Disordered" evidence="2">
    <location>
        <begin position="722"/>
        <end position="748"/>
    </location>
</feature>
<comment type="similarity">
    <text evidence="1">Belongs to the sorting nexin family.</text>
</comment>
<accession>A0A8H7UT26</accession>
<dbReference type="PANTHER" id="PTHR22775:SF3">
    <property type="entry name" value="SORTING NEXIN-13"/>
    <property type="match status" value="1"/>
</dbReference>
<keyword evidence="3" id="KW-1133">Transmembrane helix</keyword>
<dbReference type="PROSITE" id="PS51207">
    <property type="entry name" value="PXA"/>
    <property type="match status" value="1"/>
</dbReference>
<dbReference type="PROSITE" id="PS50195">
    <property type="entry name" value="PX"/>
    <property type="match status" value="1"/>
</dbReference>
<dbReference type="SUPFAM" id="SSF48097">
    <property type="entry name" value="Regulator of G-protein signaling, RGS"/>
    <property type="match status" value="1"/>
</dbReference>
<dbReference type="InterPro" id="IPR036871">
    <property type="entry name" value="PX_dom_sf"/>
</dbReference>
<feature type="region of interest" description="Disordered" evidence="2">
    <location>
        <begin position="827"/>
        <end position="849"/>
    </location>
</feature>
<keyword evidence="8" id="KW-1185">Reference proteome</keyword>
<dbReference type="InterPro" id="IPR036305">
    <property type="entry name" value="RGS_sf"/>
</dbReference>
<proteinExistence type="inferred from homology"/>
<organism evidence="7 8">
    <name type="scientific">Mucor plumbeus</name>
    <dbReference type="NCBI Taxonomy" id="97098"/>
    <lineage>
        <taxon>Eukaryota</taxon>
        <taxon>Fungi</taxon>
        <taxon>Fungi incertae sedis</taxon>
        <taxon>Mucoromycota</taxon>
        <taxon>Mucoromycotina</taxon>
        <taxon>Mucoromycetes</taxon>
        <taxon>Mucorales</taxon>
        <taxon>Mucorineae</taxon>
        <taxon>Mucoraceae</taxon>
        <taxon>Mucor</taxon>
    </lineage>
</organism>
<keyword evidence="3" id="KW-0812">Transmembrane</keyword>
<evidence type="ECO:0000313" key="8">
    <source>
        <dbReference type="Proteomes" id="UP000650833"/>
    </source>
</evidence>
<feature type="transmembrane region" description="Helical" evidence="3">
    <location>
        <begin position="32"/>
        <end position="58"/>
    </location>
</feature>
<feature type="compositionally biased region" description="Low complexity" evidence="2">
    <location>
        <begin position="1316"/>
        <end position="1327"/>
    </location>
</feature>
<dbReference type="InterPro" id="IPR013937">
    <property type="entry name" value="Sorting_nexin_C"/>
</dbReference>
<evidence type="ECO:0000256" key="3">
    <source>
        <dbReference type="SAM" id="Phobius"/>
    </source>
</evidence>
<feature type="domain" description="PX" evidence="5">
    <location>
        <begin position="1098"/>
        <end position="1216"/>
    </location>
</feature>
<dbReference type="Pfam" id="PF00787">
    <property type="entry name" value="PX"/>
    <property type="match status" value="1"/>
</dbReference>
<dbReference type="SMART" id="SM00315">
    <property type="entry name" value="RGS"/>
    <property type="match status" value="1"/>
</dbReference>
<dbReference type="InterPro" id="IPR044926">
    <property type="entry name" value="RGS_subdomain_2"/>
</dbReference>
<dbReference type="Pfam" id="PF02194">
    <property type="entry name" value="PXA"/>
    <property type="match status" value="1"/>
</dbReference>
<feature type="compositionally biased region" description="Low complexity" evidence="2">
    <location>
        <begin position="728"/>
        <end position="748"/>
    </location>
</feature>
<feature type="compositionally biased region" description="Low complexity" evidence="2">
    <location>
        <begin position="890"/>
        <end position="914"/>
    </location>
</feature>
<comment type="caution">
    <text evidence="7">The sequence shown here is derived from an EMBL/GenBank/DDBJ whole genome shotgun (WGS) entry which is preliminary data.</text>
</comment>
<evidence type="ECO:0000256" key="2">
    <source>
        <dbReference type="SAM" id="MobiDB-lite"/>
    </source>
</evidence>